<protein>
    <submittedName>
        <fullName evidence="3">Uncharacterized protein</fullName>
    </submittedName>
</protein>
<name>A0AAD7RXG2_9TELE</name>
<evidence type="ECO:0000256" key="2">
    <source>
        <dbReference type="SAM" id="MobiDB-lite"/>
    </source>
</evidence>
<comment type="caution">
    <text evidence="3">The sequence shown here is derived from an EMBL/GenBank/DDBJ whole genome shotgun (WGS) entry which is preliminary data.</text>
</comment>
<keyword evidence="1" id="KW-0378">Hydrolase</keyword>
<evidence type="ECO:0000313" key="4">
    <source>
        <dbReference type="Proteomes" id="UP001221898"/>
    </source>
</evidence>
<dbReference type="SUPFAM" id="SSF142877">
    <property type="entry name" value="EndoU-like"/>
    <property type="match status" value="1"/>
</dbReference>
<dbReference type="InterPro" id="IPR037227">
    <property type="entry name" value="EndoU-like"/>
</dbReference>
<gene>
    <name evidence="3" type="ORF">AAFF_G00082950</name>
</gene>
<dbReference type="AlphaFoldDB" id="A0AAD7RXG2"/>
<organism evidence="3 4">
    <name type="scientific">Aldrovandia affinis</name>
    <dbReference type="NCBI Taxonomy" id="143900"/>
    <lineage>
        <taxon>Eukaryota</taxon>
        <taxon>Metazoa</taxon>
        <taxon>Chordata</taxon>
        <taxon>Craniata</taxon>
        <taxon>Vertebrata</taxon>
        <taxon>Euteleostomi</taxon>
        <taxon>Actinopterygii</taxon>
        <taxon>Neopterygii</taxon>
        <taxon>Teleostei</taxon>
        <taxon>Notacanthiformes</taxon>
        <taxon>Halosauridae</taxon>
        <taxon>Aldrovandia</taxon>
    </lineage>
</organism>
<dbReference type="GO" id="GO:0016787">
    <property type="term" value="F:hydrolase activity"/>
    <property type="evidence" value="ECO:0007669"/>
    <property type="project" value="UniProtKB-KW"/>
</dbReference>
<sequence length="111" mass="12702">MGFHNWMQFYLQKKHKHVNCKGYRARANKDTVAHCSQGSKHGCANLALAGSPDRERRLAVHPGGRVSRHELTEEHRGLPCGENNRRVPSQRKWLVPQRLAAGSWGRVNRKK</sequence>
<evidence type="ECO:0000313" key="3">
    <source>
        <dbReference type="EMBL" id="KAJ8391985.1"/>
    </source>
</evidence>
<feature type="region of interest" description="Disordered" evidence="2">
    <location>
        <begin position="65"/>
        <end position="85"/>
    </location>
</feature>
<evidence type="ECO:0000256" key="1">
    <source>
        <dbReference type="ARBA" id="ARBA00022801"/>
    </source>
</evidence>
<accession>A0AAD7RXG2</accession>
<dbReference type="Proteomes" id="UP001221898">
    <property type="component" value="Unassembled WGS sequence"/>
</dbReference>
<reference evidence="3" key="1">
    <citation type="journal article" date="2023" name="Science">
        <title>Genome structures resolve the early diversification of teleost fishes.</title>
        <authorList>
            <person name="Parey E."/>
            <person name="Louis A."/>
            <person name="Montfort J."/>
            <person name="Bouchez O."/>
            <person name="Roques C."/>
            <person name="Iampietro C."/>
            <person name="Lluch J."/>
            <person name="Castinel A."/>
            <person name="Donnadieu C."/>
            <person name="Desvignes T."/>
            <person name="Floi Bucao C."/>
            <person name="Jouanno E."/>
            <person name="Wen M."/>
            <person name="Mejri S."/>
            <person name="Dirks R."/>
            <person name="Jansen H."/>
            <person name="Henkel C."/>
            <person name="Chen W.J."/>
            <person name="Zahm M."/>
            <person name="Cabau C."/>
            <person name="Klopp C."/>
            <person name="Thompson A.W."/>
            <person name="Robinson-Rechavi M."/>
            <person name="Braasch I."/>
            <person name="Lecointre G."/>
            <person name="Bobe J."/>
            <person name="Postlethwait J.H."/>
            <person name="Berthelot C."/>
            <person name="Roest Crollius H."/>
            <person name="Guiguen Y."/>
        </authorList>
    </citation>
    <scope>NUCLEOTIDE SEQUENCE</scope>
    <source>
        <strain evidence="3">NC1722</strain>
    </source>
</reference>
<dbReference type="EMBL" id="JAINUG010000150">
    <property type="protein sequence ID" value="KAJ8391985.1"/>
    <property type="molecule type" value="Genomic_DNA"/>
</dbReference>
<keyword evidence="4" id="KW-1185">Reference proteome</keyword>
<dbReference type="GO" id="GO:0004540">
    <property type="term" value="F:RNA nuclease activity"/>
    <property type="evidence" value="ECO:0007669"/>
    <property type="project" value="UniProtKB-ARBA"/>
</dbReference>
<proteinExistence type="predicted"/>
<feature type="compositionally biased region" description="Basic and acidic residues" evidence="2">
    <location>
        <begin position="67"/>
        <end position="77"/>
    </location>
</feature>